<dbReference type="EMBL" id="LYXE01000031">
    <property type="protein sequence ID" value="PDW00767.1"/>
    <property type="molecule type" value="Genomic_DNA"/>
</dbReference>
<dbReference type="InterPro" id="IPR023214">
    <property type="entry name" value="HAD_sf"/>
</dbReference>
<evidence type="ECO:0000313" key="2">
    <source>
        <dbReference type="Proteomes" id="UP000220922"/>
    </source>
</evidence>
<dbReference type="PANTHER" id="PTHR43434:SF1">
    <property type="entry name" value="PHOSPHOGLYCOLATE PHOSPHATASE"/>
    <property type="match status" value="1"/>
</dbReference>
<accession>A0A2H3L6W3</accession>
<dbReference type="SFLD" id="SFLDG01129">
    <property type="entry name" value="C1.5:_HAD__Beta-PGM__Phosphata"/>
    <property type="match status" value="1"/>
</dbReference>
<dbReference type="OrthoDB" id="9781769at2"/>
<protein>
    <submittedName>
        <fullName evidence="1">Hydrolase</fullName>
    </submittedName>
</protein>
<dbReference type="AlphaFoldDB" id="A0A2H3L6W3"/>
<dbReference type="Proteomes" id="UP000220922">
    <property type="component" value="Unassembled WGS sequence"/>
</dbReference>
<reference evidence="1 2" key="1">
    <citation type="submission" date="2016-05" db="EMBL/GenBank/DDBJ databases">
        <authorList>
            <person name="Lavstsen T."/>
            <person name="Jespersen J.S."/>
        </authorList>
    </citation>
    <scope>NUCLEOTIDE SEQUENCE [LARGE SCALE GENOMIC DNA]</scope>
    <source>
        <strain evidence="1 2">B7-9</strain>
    </source>
</reference>
<dbReference type="SUPFAM" id="SSF56784">
    <property type="entry name" value="HAD-like"/>
    <property type="match status" value="1"/>
</dbReference>
<keyword evidence="1" id="KW-0378">Hydrolase</keyword>
<organism evidence="1 2">
    <name type="scientific">Candidatus Chloroploca asiatica</name>
    <dbReference type="NCBI Taxonomy" id="1506545"/>
    <lineage>
        <taxon>Bacteria</taxon>
        <taxon>Bacillati</taxon>
        <taxon>Chloroflexota</taxon>
        <taxon>Chloroflexia</taxon>
        <taxon>Chloroflexales</taxon>
        <taxon>Chloroflexineae</taxon>
        <taxon>Oscillochloridaceae</taxon>
        <taxon>Candidatus Chloroploca</taxon>
    </lineage>
</organism>
<proteinExistence type="predicted"/>
<gene>
    <name evidence="1" type="ORF">A9Q02_09130</name>
</gene>
<keyword evidence="2" id="KW-1185">Reference proteome</keyword>
<dbReference type="PANTHER" id="PTHR43434">
    <property type="entry name" value="PHOSPHOGLYCOLATE PHOSPHATASE"/>
    <property type="match status" value="1"/>
</dbReference>
<dbReference type="Gene3D" id="3.40.50.1000">
    <property type="entry name" value="HAD superfamily/HAD-like"/>
    <property type="match status" value="1"/>
</dbReference>
<dbReference type="SFLD" id="SFLDS00003">
    <property type="entry name" value="Haloacid_Dehalogenase"/>
    <property type="match status" value="1"/>
</dbReference>
<dbReference type="InterPro" id="IPR050155">
    <property type="entry name" value="HAD-like_hydrolase_sf"/>
</dbReference>
<dbReference type="GO" id="GO:0008967">
    <property type="term" value="F:phosphoglycolate phosphatase activity"/>
    <property type="evidence" value="ECO:0007669"/>
    <property type="project" value="TreeGrafter"/>
</dbReference>
<dbReference type="GO" id="GO:0005829">
    <property type="term" value="C:cytosol"/>
    <property type="evidence" value="ECO:0007669"/>
    <property type="project" value="TreeGrafter"/>
</dbReference>
<dbReference type="PROSITE" id="PS01228">
    <property type="entry name" value="COF_1"/>
    <property type="match status" value="1"/>
</dbReference>
<name>A0A2H3L6W3_9CHLR</name>
<dbReference type="InterPro" id="IPR023198">
    <property type="entry name" value="PGP-like_dom2"/>
</dbReference>
<evidence type="ECO:0000313" key="1">
    <source>
        <dbReference type="EMBL" id="PDW00767.1"/>
    </source>
</evidence>
<comment type="caution">
    <text evidence="1">The sequence shown here is derived from an EMBL/GenBank/DDBJ whole genome shotgun (WGS) entry which is preliminary data.</text>
</comment>
<dbReference type="InterPro" id="IPR036412">
    <property type="entry name" value="HAD-like_sf"/>
</dbReference>
<dbReference type="InterPro" id="IPR041492">
    <property type="entry name" value="HAD_2"/>
</dbReference>
<dbReference type="Gene3D" id="1.10.150.240">
    <property type="entry name" value="Putative phosphatase, domain 2"/>
    <property type="match status" value="1"/>
</dbReference>
<dbReference type="GO" id="GO:0006281">
    <property type="term" value="P:DNA repair"/>
    <property type="evidence" value="ECO:0007669"/>
    <property type="project" value="TreeGrafter"/>
</dbReference>
<dbReference type="Pfam" id="PF13419">
    <property type="entry name" value="HAD_2"/>
    <property type="match status" value="1"/>
</dbReference>
<dbReference type="RefSeq" id="WP_097650853.1">
    <property type="nucleotide sequence ID" value="NZ_LYXE01000031.1"/>
</dbReference>
<sequence>MDRLVLWDVDGTLLSTDGIAAEAMRATMREVVGPTAPMARTAYAGKTDWQIIRESFPTLAPEAIAEQLHAFTVSYARRLEAQRDELARRSRLFPGVQAALEALAGRVRQAPLTGNIAAVARLKLAAVGLVAHLDLAAGAYGDDHHHRPELVPLAAARAAARYGRPFAGHEIIIVGDTPHDIACGKANGTRTVAVATGPYPFDELVRCEPDVALTDLRDTEAVVRAVLG</sequence>